<dbReference type="EMBL" id="JAVHJO010000006">
    <property type="protein sequence ID" value="KAK6539562.1"/>
    <property type="molecule type" value="Genomic_DNA"/>
</dbReference>
<protein>
    <submittedName>
        <fullName evidence="2">Uncharacterized protein</fullName>
    </submittedName>
</protein>
<comment type="caution">
    <text evidence="2">The sequence shown here is derived from an EMBL/GenBank/DDBJ whole genome shotgun (WGS) entry which is preliminary data.</text>
</comment>
<reference evidence="2 3" key="1">
    <citation type="submission" date="2019-10" db="EMBL/GenBank/DDBJ databases">
        <authorList>
            <person name="Palmer J.M."/>
        </authorList>
    </citation>
    <scope>NUCLEOTIDE SEQUENCE [LARGE SCALE GENOMIC DNA]</scope>
    <source>
        <strain evidence="2 3">TWF694</strain>
    </source>
</reference>
<evidence type="ECO:0000313" key="3">
    <source>
        <dbReference type="Proteomes" id="UP001365542"/>
    </source>
</evidence>
<feature type="compositionally biased region" description="Basic and acidic residues" evidence="1">
    <location>
        <begin position="33"/>
        <end position="46"/>
    </location>
</feature>
<keyword evidence="3" id="KW-1185">Reference proteome</keyword>
<accession>A0AAV9XD69</accession>
<proteinExistence type="predicted"/>
<dbReference type="Proteomes" id="UP001365542">
    <property type="component" value="Unassembled WGS sequence"/>
</dbReference>
<gene>
    <name evidence="2" type="ORF">TWF694_009773</name>
</gene>
<evidence type="ECO:0000256" key="1">
    <source>
        <dbReference type="SAM" id="MobiDB-lite"/>
    </source>
</evidence>
<organism evidence="2 3">
    <name type="scientific">Orbilia ellipsospora</name>
    <dbReference type="NCBI Taxonomy" id="2528407"/>
    <lineage>
        <taxon>Eukaryota</taxon>
        <taxon>Fungi</taxon>
        <taxon>Dikarya</taxon>
        <taxon>Ascomycota</taxon>
        <taxon>Pezizomycotina</taxon>
        <taxon>Orbiliomycetes</taxon>
        <taxon>Orbiliales</taxon>
        <taxon>Orbiliaceae</taxon>
        <taxon>Orbilia</taxon>
    </lineage>
</organism>
<dbReference type="AlphaFoldDB" id="A0AAV9XD69"/>
<sequence>MVYDANNAIFPIKRIRKGKRRKKVKSRGGCDQVARERTERQDRQATDAKFATGMNDDIGRDEMHETRANAALQIHQTTTIATFDLLISYEVSLSFTHVLSHFFPSHGNSLAAPKETE</sequence>
<feature type="region of interest" description="Disordered" evidence="1">
    <location>
        <begin position="20"/>
        <end position="46"/>
    </location>
</feature>
<evidence type="ECO:0000313" key="2">
    <source>
        <dbReference type="EMBL" id="KAK6539562.1"/>
    </source>
</evidence>
<name>A0AAV9XD69_9PEZI</name>